<sequence>MNYPEPVPGLVIRFDYLWHADSQKGLSSSEKERPCAIVLYAKKSNKTLVVPISHSYPEMGEEDYSLEIPADICALIGLDQERNWVRVSEVNEFEWPSSDIRPRPDDPSRSDYGMIPEAFFLQIRRRLADAVAKNRLARAKR</sequence>
<reference evidence="1 3" key="1">
    <citation type="submission" date="2019-04" db="EMBL/GenBank/DDBJ databases">
        <title>Complete genome sequence of Agrobacterium larrymoorei CFBP5473.</title>
        <authorList>
            <person name="Haryono M."/>
            <person name="Chou L."/>
            <person name="Lin Y.-C."/>
            <person name="Lai E.-M."/>
            <person name="Kuo C.-H."/>
        </authorList>
    </citation>
    <scope>NUCLEOTIDE SEQUENCE [LARGE SCALE GENOMIC DNA]</scope>
    <source>
        <strain evidence="1 3">CFBP5473</strain>
    </source>
</reference>
<dbReference type="EMBL" id="CP072167">
    <property type="protein sequence ID" value="QYA07144.1"/>
    <property type="molecule type" value="Genomic_DNA"/>
</dbReference>
<evidence type="ECO:0000313" key="4">
    <source>
        <dbReference type="Proteomes" id="UP000826513"/>
    </source>
</evidence>
<evidence type="ECO:0000313" key="3">
    <source>
        <dbReference type="Proteomes" id="UP000298545"/>
    </source>
</evidence>
<organism evidence="1 3">
    <name type="scientific">Agrobacterium larrymoorei</name>
    <dbReference type="NCBI Taxonomy" id="160699"/>
    <lineage>
        <taxon>Bacteria</taxon>
        <taxon>Pseudomonadati</taxon>
        <taxon>Pseudomonadota</taxon>
        <taxon>Alphaproteobacteria</taxon>
        <taxon>Hyphomicrobiales</taxon>
        <taxon>Rhizobiaceae</taxon>
        <taxon>Rhizobium/Agrobacterium group</taxon>
        <taxon>Agrobacterium</taxon>
    </lineage>
</organism>
<dbReference type="RefSeq" id="WP_027674371.1">
    <property type="nucleotide sequence ID" value="NZ_CP039691.1"/>
</dbReference>
<dbReference type="STRING" id="1367849.GCA_000518585_01545"/>
<dbReference type="EMBL" id="CP039691">
    <property type="protein sequence ID" value="QCI97420.1"/>
    <property type="molecule type" value="Genomic_DNA"/>
</dbReference>
<evidence type="ECO:0008006" key="5">
    <source>
        <dbReference type="Google" id="ProtNLM"/>
    </source>
</evidence>
<dbReference type="Proteomes" id="UP000826513">
    <property type="component" value="Chromosome 1"/>
</dbReference>
<reference evidence="2 4" key="2">
    <citation type="submission" date="2021-03" db="EMBL/GenBank/DDBJ databases">
        <title>Rapid diversification of plasmids in a genus of pathogenic and nitrogen fixing bacteria.</title>
        <authorList>
            <person name="Weisberg A.J."/>
            <person name="Miller M."/>
            <person name="Ream W."/>
            <person name="Grunwald N.J."/>
            <person name="Chang J.H."/>
        </authorList>
    </citation>
    <scope>NUCLEOTIDE SEQUENCE [LARGE SCALE GENOMIC DNA]</scope>
    <source>
        <strain evidence="2 4">AF3.44</strain>
    </source>
</reference>
<evidence type="ECO:0000313" key="1">
    <source>
        <dbReference type="EMBL" id="QCI97420.1"/>
    </source>
</evidence>
<evidence type="ECO:0000313" key="2">
    <source>
        <dbReference type="EMBL" id="QYA07144.1"/>
    </source>
</evidence>
<accession>A0A4D7DZS1</accession>
<dbReference type="KEGG" id="alf:CFBP5473_05480"/>
<dbReference type="Proteomes" id="UP000298545">
    <property type="component" value="Chromosome circular"/>
</dbReference>
<dbReference type="AlphaFoldDB" id="A0A4D7DZS1"/>
<gene>
    <name evidence="1" type="ORF">CFBP5473_05480</name>
    <name evidence="2" type="ORF">J5285_14205</name>
</gene>
<name>A0A4D7DZS1_9HYPH</name>
<protein>
    <recommendedName>
        <fullName evidence="5">Growth inhibitor PemK</fullName>
    </recommendedName>
</protein>
<keyword evidence="4" id="KW-1185">Reference proteome</keyword>
<dbReference type="OrthoDB" id="7432864at2"/>
<proteinExistence type="predicted"/>